<reference evidence="2 5" key="2">
    <citation type="journal article" date="2019" name="Emerg. Microbes Infect.">
        <title>Comprehensive subspecies identification of 175 nontuberculous mycobacteria species based on 7547 genomic profiles.</title>
        <authorList>
            <person name="Matsumoto Y."/>
            <person name="Kinjo T."/>
            <person name="Motooka D."/>
            <person name="Nabeya D."/>
            <person name="Jung N."/>
            <person name="Uechi K."/>
            <person name="Horii T."/>
            <person name="Iida T."/>
            <person name="Fujita J."/>
            <person name="Nakamura S."/>
        </authorList>
    </citation>
    <scope>NUCLEOTIDE SEQUENCE [LARGE SCALE GENOMIC DNA]</scope>
    <source>
        <strain evidence="2 5">JCM 12687</strain>
        <plasmid evidence="2">pJCM12687</plasmid>
    </source>
</reference>
<evidence type="ECO:0000313" key="4">
    <source>
        <dbReference type="Proteomes" id="UP000192441"/>
    </source>
</evidence>
<evidence type="ECO:0000259" key="1">
    <source>
        <dbReference type="Pfam" id="PF11706"/>
    </source>
</evidence>
<dbReference type="Proteomes" id="UP000467379">
    <property type="component" value="Plasmid pJCM12687"/>
</dbReference>
<evidence type="ECO:0000313" key="3">
    <source>
        <dbReference type="EMBL" id="ORA35521.1"/>
    </source>
</evidence>
<dbReference type="EMBL" id="MVHM01000012">
    <property type="protein sequence ID" value="ORA35521.1"/>
    <property type="molecule type" value="Genomic_DNA"/>
</dbReference>
<name>A0A7I7WE69_9MYCO</name>
<feature type="domain" description="Zinc finger CGNR" evidence="1">
    <location>
        <begin position="21"/>
        <end position="60"/>
    </location>
</feature>
<dbReference type="Pfam" id="PF11706">
    <property type="entry name" value="zf-CGNR"/>
    <property type="match status" value="1"/>
</dbReference>
<dbReference type="AlphaFoldDB" id="A0A7I7WE69"/>
<reference evidence="3 4" key="1">
    <citation type="submission" date="2016-12" db="EMBL/GenBank/DDBJ databases">
        <title>The new phylogeny of genus Mycobacterium.</title>
        <authorList>
            <person name="Tortoli E."/>
            <person name="Trovato A."/>
            <person name="Cirillo D.M."/>
        </authorList>
    </citation>
    <scope>NUCLEOTIDE SEQUENCE [LARGE SCALE GENOMIC DNA]</scope>
    <source>
        <strain evidence="3 4">DSM 44624</strain>
    </source>
</reference>
<keyword evidence="2" id="KW-0614">Plasmid</keyword>
<dbReference type="OrthoDB" id="123307at2"/>
<dbReference type="RefSeq" id="WP_083132796.1">
    <property type="nucleotide sequence ID" value="NZ_AP022607.1"/>
</dbReference>
<organism evidence="3 4">
    <name type="scientific">Mycobacterium branderi</name>
    <dbReference type="NCBI Taxonomy" id="43348"/>
    <lineage>
        <taxon>Bacteria</taxon>
        <taxon>Bacillati</taxon>
        <taxon>Actinomycetota</taxon>
        <taxon>Actinomycetes</taxon>
        <taxon>Mycobacteriales</taxon>
        <taxon>Mycobacteriaceae</taxon>
        <taxon>Mycobacterium</taxon>
    </lineage>
</organism>
<protein>
    <recommendedName>
        <fullName evidence="1">Zinc finger CGNR domain-containing protein</fullName>
    </recommendedName>
</protein>
<dbReference type="SUPFAM" id="SSF160904">
    <property type="entry name" value="Jann2411-like"/>
    <property type="match status" value="1"/>
</dbReference>
<dbReference type="Gene3D" id="1.10.3300.10">
    <property type="entry name" value="Jann2411-like domain"/>
    <property type="match status" value="1"/>
</dbReference>
<dbReference type="InterPro" id="IPR023286">
    <property type="entry name" value="ABATE_dom_sf"/>
</dbReference>
<keyword evidence="5" id="KW-1185">Reference proteome</keyword>
<accession>A0A7I7WE69</accession>
<reference evidence="2" key="3">
    <citation type="submission" date="2020-02" db="EMBL/GenBank/DDBJ databases">
        <authorList>
            <person name="Matsumoto Y."/>
            <person name="Kinjo T."/>
            <person name="Motooka D."/>
            <person name="Nabeya D."/>
            <person name="Jung N."/>
            <person name="Uechi K."/>
            <person name="Horii T."/>
            <person name="Iida T."/>
            <person name="Fujita J."/>
            <person name="Nakamura S."/>
        </authorList>
    </citation>
    <scope>NUCLEOTIDE SEQUENCE</scope>
    <source>
        <strain evidence="2">JCM 12687</strain>
        <plasmid evidence="2">pJCM12687</plasmid>
    </source>
</reference>
<geneLocation type="plasmid" evidence="2 5">
    <name>pJCM12687</name>
</geneLocation>
<dbReference type="Proteomes" id="UP000192441">
    <property type="component" value="Unassembled WGS sequence"/>
</dbReference>
<dbReference type="InterPro" id="IPR021005">
    <property type="entry name" value="Znf_CGNR"/>
</dbReference>
<evidence type="ECO:0000313" key="2">
    <source>
        <dbReference type="EMBL" id="BBZ15247.1"/>
    </source>
</evidence>
<sequence>MLGTVLAEVTALSQTGSWVKVKACKNCHHGFIDTSRNPSATFGSTQCKSQAGMRAYRSRQRDITDS</sequence>
<dbReference type="EMBL" id="AP022607">
    <property type="protein sequence ID" value="BBZ15247.1"/>
    <property type="molecule type" value="Genomic_DNA"/>
</dbReference>
<evidence type="ECO:0000313" key="5">
    <source>
        <dbReference type="Proteomes" id="UP000467379"/>
    </source>
</evidence>
<gene>
    <name evidence="3" type="ORF">BST20_18245</name>
    <name evidence="2" type="ORF">MBRA_54420</name>
</gene>
<proteinExistence type="predicted"/>